<dbReference type="FunFam" id="1.10.238.10:FF:000003">
    <property type="entry name" value="Calmodulin A"/>
    <property type="match status" value="1"/>
</dbReference>
<evidence type="ECO:0000256" key="11">
    <source>
        <dbReference type="ARBA" id="ARBA00024334"/>
    </source>
</evidence>
<keyword evidence="9" id="KW-0106">Calcium</keyword>
<dbReference type="SUPFAM" id="SSF56112">
    <property type="entry name" value="Protein kinase-like (PK-like)"/>
    <property type="match status" value="1"/>
</dbReference>
<organism evidence="18 19">
    <name type="scientific">Blepharisma stoltei</name>
    <dbReference type="NCBI Taxonomy" id="1481888"/>
    <lineage>
        <taxon>Eukaryota</taxon>
        <taxon>Sar</taxon>
        <taxon>Alveolata</taxon>
        <taxon>Ciliophora</taxon>
        <taxon>Postciliodesmatophora</taxon>
        <taxon>Heterotrichea</taxon>
        <taxon>Heterotrichida</taxon>
        <taxon>Blepharismidae</taxon>
        <taxon>Blepharisma</taxon>
    </lineage>
</organism>
<feature type="domain" description="EF-hand" evidence="17">
    <location>
        <begin position="348"/>
        <end position="383"/>
    </location>
</feature>
<evidence type="ECO:0000313" key="18">
    <source>
        <dbReference type="EMBL" id="CAG9332572.1"/>
    </source>
</evidence>
<keyword evidence="10 14" id="KW-0067">ATP-binding</keyword>
<dbReference type="GO" id="GO:0005524">
    <property type="term" value="F:ATP binding"/>
    <property type="evidence" value="ECO:0007669"/>
    <property type="project" value="UniProtKB-UniRule"/>
</dbReference>
<dbReference type="FunFam" id="3.30.200.20:FF:000315">
    <property type="entry name" value="Calcium-dependent protein kinase 3"/>
    <property type="match status" value="1"/>
</dbReference>
<proteinExistence type="inferred from homology"/>
<evidence type="ECO:0000256" key="13">
    <source>
        <dbReference type="ARBA" id="ARBA00048679"/>
    </source>
</evidence>
<comment type="caution">
    <text evidence="18">The sequence shown here is derived from an EMBL/GenBank/DDBJ whole genome shotgun (WGS) entry which is preliminary data.</text>
</comment>
<accession>A0AAU9K3X8</accession>
<keyword evidence="5" id="KW-0479">Metal-binding</keyword>
<dbReference type="PROSITE" id="PS50222">
    <property type="entry name" value="EF_HAND_2"/>
    <property type="match status" value="4"/>
</dbReference>
<dbReference type="CDD" id="cd00051">
    <property type="entry name" value="EFh"/>
    <property type="match status" value="1"/>
</dbReference>
<dbReference type="PROSITE" id="PS00107">
    <property type="entry name" value="PROTEIN_KINASE_ATP"/>
    <property type="match status" value="1"/>
</dbReference>
<keyword evidence="6" id="KW-0677">Repeat</keyword>
<dbReference type="InterPro" id="IPR002048">
    <property type="entry name" value="EF_hand_dom"/>
</dbReference>
<evidence type="ECO:0000256" key="12">
    <source>
        <dbReference type="ARBA" id="ARBA00047899"/>
    </source>
</evidence>
<dbReference type="InterPro" id="IPR011009">
    <property type="entry name" value="Kinase-like_dom_sf"/>
</dbReference>
<evidence type="ECO:0000256" key="15">
    <source>
        <dbReference type="RuleBase" id="RU000304"/>
    </source>
</evidence>
<dbReference type="SMART" id="SM00220">
    <property type="entry name" value="S_TKc"/>
    <property type="match status" value="1"/>
</dbReference>
<protein>
    <recommendedName>
        <fullName evidence="2">non-specific serine/threonine protein kinase</fullName>
        <ecNumber evidence="2">2.7.11.1</ecNumber>
    </recommendedName>
</protein>
<evidence type="ECO:0000313" key="19">
    <source>
        <dbReference type="Proteomes" id="UP001162131"/>
    </source>
</evidence>
<dbReference type="GO" id="GO:0005509">
    <property type="term" value="F:calcium ion binding"/>
    <property type="evidence" value="ECO:0007669"/>
    <property type="project" value="InterPro"/>
</dbReference>
<dbReference type="FunFam" id="1.10.510.10:FF:000673">
    <property type="entry name" value="CAMK family protein kinase"/>
    <property type="match status" value="1"/>
</dbReference>
<dbReference type="Gene3D" id="3.30.200.20">
    <property type="entry name" value="Phosphorylase Kinase, domain 1"/>
    <property type="match status" value="1"/>
</dbReference>
<evidence type="ECO:0000259" key="16">
    <source>
        <dbReference type="PROSITE" id="PS50011"/>
    </source>
</evidence>
<evidence type="ECO:0000256" key="9">
    <source>
        <dbReference type="ARBA" id="ARBA00022837"/>
    </source>
</evidence>
<keyword evidence="7 14" id="KW-0547">Nucleotide-binding</keyword>
<evidence type="ECO:0000256" key="14">
    <source>
        <dbReference type="PROSITE-ProRule" id="PRU10141"/>
    </source>
</evidence>
<sequence>MGCCSTKSKSNKKLSQEFVKRKTRKEYVIKQSNFVVLIHKKITEDYELLSTLGQGGFGEVKLGKNKTTNQERAIKTILLESSKSTNIEKLIEEVNILKKLDHPNIVKVFEVYQDDLYLNIVMELCTGRELFNKIRKSRSFSENQAAKYMFEIVSAVKYCHASGIVHRDLKPENILLENKSPDAKLKLIDFGTSHFLKPHSKLSKMIGTSYYMAPEVISGSYDMQCDVWSLGIILYIMLSGLPPFYAKDEKSLYKKIRNKPVSFKKPVWSNVSKEAKELIRWMLNKSPAYRPKITDILDHEWIKTRMNNSVPDISLASESLSNLKLFNVHNKLQKATMTFIVSQIATNTELRVLREVFLALDVNKDGTLSKGELINGLSKFSQTESMNANELMQKCDIDQNGLISYTEFLTAATNWKTALNKDKLYKAFQAFDMDRNGKISLEELWQRLGGDEYNYGDFTKMLKAADVNGDGEIDFEEFTGVMIRQLESDEEEPNQI</sequence>
<keyword evidence="4" id="KW-0808">Transferase</keyword>
<dbReference type="InterPro" id="IPR018247">
    <property type="entry name" value="EF_Hand_1_Ca_BS"/>
</dbReference>
<feature type="binding site" evidence="14">
    <location>
        <position position="75"/>
    </location>
    <ligand>
        <name>ATP</name>
        <dbReference type="ChEBI" id="CHEBI:30616"/>
    </ligand>
</feature>
<evidence type="ECO:0000256" key="3">
    <source>
        <dbReference type="ARBA" id="ARBA00022527"/>
    </source>
</evidence>
<keyword evidence="8" id="KW-0418">Kinase</keyword>
<dbReference type="InterPro" id="IPR008271">
    <property type="entry name" value="Ser/Thr_kinase_AS"/>
</dbReference>
<dbReference type="Pfam" id="PF13499">
    <property type="entry name" value="EF-hand_7"/>
    <property type="match status" value="2"/>
</dbReference>
<evidence type="ECO:0000256" key="4">
    <source>
        <dbReference type="ARBA" id="ARBA00022679"/>
    </source>
</evidence>
<comment type="cofactor">
    <cofactor evidence="1">
        <name>Mg(2+)</name>
        <dbReference type="ChEBI" id="CHEBI:18420"/>
    </cofactor>
</comment>
<evidence type="ECO:0000256" key="7">
    <source>
        <dbReference type="ARBA" id="ARBA00022741"/>
    </source>
</evidence>
<name>A0AAU9K3X8_9CILI</name>
<evidence type="ECO:0000256" key="1">
    <source>
        <dbReference type="ARBA" id="ARBA00001946"/>
    </source>
</evidence>
<evidence type="ECO:0000259" key="17">
    <source>
        <dbReference type="PROSITE" id="PS50222"/>
    </source>
</evidence>
<comment type="similarity">
    <text evidence="11">Belongs to the protein kinase superfamily. Ser/Thr protein kinase family. CDPK subfamily.</text>
</comment>
<comment type="catalytic activity">
    <reaction evidence="13">
        <text>L-seryl-[protein] + ATP = O-phospho-L-seryl-[protein] + ADP + H(+)</text>
        <dbReference type="Rhea" id="RHEA:17989"/>
        <dbReference type="Rhea" id="RHEA-COMP:9863"/>
        <dbReference type="Rhea" id="RHEA-COMP:11604"/>
        <dbReference type="ChEBI" id="CHEBI:15378"/>
        <dbReference type="ChEBI" id="CHEBI:29999"/>
        <dbReference type="ChEBI" id="CHEBI:30616"/>
        <dbReference type="ChEBI" id="CHEBI:83421"/>
        <dbReference type="ChEBI" id="CHEBI:456216"/>
        <dbReference type="EC" id="2.7.11.1"/>
    </reaction>
</comment>
<dbReference type="PANTHER" id="PTHR24349">
    <property type="entry name" value="SERINE/THREONINE-PROTEIN KINASE"/>
    <property type="match status" value="1"/>
</dbReference>
<dbReference type="PROSITE" id="PS00108">
    <property type="entry name" value="PROTEIN_KINASE_ST"/>
    <property type="match status" value="1"/>
</dbReference>
<dbReference type="SUPFAM" id="SSF47473">
    <property type="entry name" value="EF-hand"/>
    <property type="match status" value="1"/>
</dbReference>
<dbReference type="CDD" id="cd05117">
    <property type="entry name" value="STKc_CAMK"/>
    <property type="match status" value="1"/>
</dbReference>
<keyword evidence="19" id="KW-1185">Reference proteome</keyword>
<dbReference type="Gene3D" id="1.10.238.10">
    <property type="entry name" value="EF-hand"/>
    <property type="match status" value="2"/>
</dbReference>
<dbReference type="EMBL" id="CAJZBQ010000054">
    <property type="protein sequence ID" value="CAG9332572.1"/>
    <property type="molecule type" value="Genomic_DNA"/>
</dbReference>
<dbReference type="InterPro" id="IPR017441">
    <property type="entry name" value="Protein_kinase_ATP_BS"/>
</dbReference>
<dbReference type="Pfam" id="PF00069">
    <property type="entry name" value="Pkinase"/>
    <property type="match status" value="1"/>
</dbReference>
<evidence type="ECO:0000256" key="10">
    <source>
        <dbReference type="ARBA" id="ARBA00022840"/>
    </source>
</evidence>
<dbReference type="PROSITE" id="PS00018">
    <property type="entry name" value="EF_HAND_1"/>
    <property type="match status" value="3"/>
</dbReference>
<evidence type="ECO:0000256" key="2">
    <source>
        <dbReference type="ARBA" id="ARBA00012513"/>
    </source>
</evidence>
<evidence type="ECO:0000256" key="5">
    <source>
        <dbReference type="ARBA" id="ARBA00022723"/>
    </source>
</evidence>
<gene>
    <name evidence="18" type="ORF">BSTOLATCC_MIC56016</name>
</gene>
<feature type="domain" description="EF-hand" evidence="17">
    <location>
        <begin position="419"/>
        <end position="444"/>
    </location>
</feature>
<dbReference type="InterPro" id="IPR011992">
    <property type="entry name" value="EF-hand-dom_pair"/>
</dbReference>
<dbReference type="InterPro" id="IPR050205">
    <property type="entry name" value="CDPK_Ser/Thr_kinases"/>
</dbReference>
<dbReference type="Gene3D" id="1.10.510.10">
    <property type="entry name" value="Transferase(Phosphotransferase) domain 1"/>
    <property type="match status" value="1"/>
</dbReference>
<comment type="catalytic activity">
    <reaction evidence="12">
        <text>L-threonyl-[protein] + ATP = O-phospho-L-threonyl-[protein] + ADP + H(+)</text>
        <dbReference type="Rhea" id="RHEA:46608"/>
        <dbReference type="Rhea" id="RHEA-COMP:11060"/>
        <dbReference type="Rhea" id="RHEA-COMP:11605"/>
        <dbReference type="ChEBI" id="CHEBI:15378"/>
        <dbReference type="ChEBI" id="CHEBI:30013"/>
        <dbReference type="ChEBI" id="CHEBI:30616"/>
        <dbReference type="ChEBI" id="CHEBI:61977"/>
        <dbReference type="ChEBI" id="CHEBI:456216"/>
        <dbReference type="EC" id="2.7.11.1"/>
    </reaction>
</comment>
<dbReference type="GO" id="GO:0004674">
    <property type="term" value="F:protein serine/threonine kinase activity"/>
    <property type="evidence" value="ECO:0007669"/>
    <property type="project" value="UniProtKB-KW"/>
</dbReference>
<feature type="domain" description="EF-hand" evidence="17">
    <location>
        <begin position="390"/>
        <end position="418"/>
    </location>
</feature>
<dbReference type="SMART" id="SM00054">
    <property type="entry name" value="EFh"/>
    <property type="match status" value="4"/>
</dbReference>
<dbReference type="Proteomes" id="UP001162131">
    <property type="component" value="Unassembled WGS sequence"/>
</dbReference>
<dbReference type="PROSITE" id="PS50011">
    <property type="entry name" value="PROTEIN_KINASE_DOM"/>
    <property type="match status" value="1"/>
</dbReference>
<feature type="domain" description="Protein kinase" evidence="16">
    <location>
        <begin position="46"/>
        <end position="302"/>
    </location>
</feature>
<reference evidence="18" key="1">
    <citation type="submission" date="2021-09" db="EMBL/GenBank/DDBJ databases">
        <authorList>
            <consortium name="AG Swart"/>
            <person name="Singh M."/>
            <person name="Singh A."/>
            <person name="Seah K."/>
            <person name="Emmerich C."/>
        </authorList>
    </citation>
    <scope>NUCLEOTIDE SEQUENCE</scope>
    <source>
        <strain evidence="18">ATCC30299</strain>
    </source>
</reference>
<feature type="domain" description="EF-hand" evidence="17">
    <location>
        <begin position="453"/>
        <end position="488"/>
    </location>
</feature>
<evidence type="ECO:0000256" key="6">
    <source>
        <dbReference type="ARBA" id="ARBA00022737"/>
    </source>
</evidence>
<keyword evidence="3 15" id="KW-0723">Serine/threonine-protein kinase</keyword>
<evidence type="ECO:0000256" key="8">
    <source>
        <dbReference type="ARBA" id="ARBA00022777"/>
    </source>
</evidence>
<dbReference type="EC" id="2.7.11.1" evidence="2"/>
<dbReference type="AlphaFoldDB" id="A0AAU9K3X8"/>
<dbReference type="InterPro" id="IPR000719">
    <property type="entry name" value="Prot_kinase_dom"/>
</dbReference>